<dbReference type="PANTHER" id="PTHR46112:SF3">
    <property type="entry name" value="AMINOPEPTIDASE YPDF"/>
    <property type="match status" value="1"/>
</dbReference>
<dbReference type="SUPFAM" id="SSF53092">
    <property type="entry name" value="Creatinase/prolidase N-terminal domain"/>
    <property type="match status" value="1"/>
</dbReference>
<dbReference type="InterPro" id="IPR001131">
    <property type="entry name" value="Peptidase_M24B_aminopep-P_CS"/>
</dbReference>
<dbReference type="Proteomes" id="UP000515847">
    <property type="component" value="Chromosome"/>
</dbReference>
<dbReference type="AlphaFoldDB" id="A0A7G6E0B8"/>
<evidence type="ECO:0000256" key="2">
    <source>
        <dbReference type="ARBA" id="ARBA00022723"/>
    </source>
</evidence>
<dbReference type="GO" id="GO:0008235">
    <property type="term" value="F:metalloexopeptidase activity"/>
    <property type="evidence" value="ECO:0007669"/>
    <property type="project" value="UniProtKB-ARBA"/>
</dbReference>
<proteinExistence type="inferred from homology"/>
<name>A0A7G6E0B8_THEFR</name>
<dbReference type="OrthoDB" id="9806388at2"/>
<dbReference type="EMBL" id="CP045798">
    <property type="protein sequence ID" value="QNB45522.1"/>
    <property type="molecule type" value="Genomic_DNA"/>
</dbReference>
<dbReference type="InterPro" id="IPR000994">
    <property type="entry name" value="Pept_M24"/>
</dbReference>
<dbReference type="KEGG" id="tfr:BR63_03835"/>
<keyword evidence="2" id="KW-0479">Metal-binding</keyword>
<dbReference type="CDD" id="cd01092">
    <property type="entry name" value="APP-like"/>
    <property type="match status" value="1"/>
</dbReference>
<dbReference type="GO" id="GO:0046872">
    <property type="term" value="F:metal ion binding"/>
    <property type="evidence" value="ECO:0007669"/>
    <property type="project" value="UniProtKB-KW"/>
</dbReference>
<evidence type="ECO:0000256" key="1">
    <source>
        <dbReference type="ARBA" id="ARBA00008766"/>
    </source>
</evidence>
<accession>A0A7G6E0B8</accession>
<dbReference type="PROSITE" id="PS00491">
    <property type="entry name" value="PROLINE_PEPTIDASE"/>
    <property type="match status" value="1"/>
</dbReference>
<keyword evidence="7" id="KW-1185">Reference proteome</keyword>
<evidence type="ECO:0000259" key="5">
    <source>
        <dbReference type="Pfam" id="PF01321"/>
    </source>
</evidence>
<dbReference type="Pfam" id="PF01321">
    <property type="entry name" value="Creatinase_N"/>
    <property type="match status" value="1"/>
</dbReference>
<dbReference type="Gene3D" id="3.90.230.10">
    <property type="entry name" value="Creatinase/methionine aminopeptidase superfamily"/>
    <property type="match status" value="1"/>
</dbReference>
<evidence type="ECO:0000313" key="7">
    <source>
        <dbReference type="Proteomes" id="UP000515847"/>
    </source>
</evidence>
<dbReference type="RefSeq" id="WP_034421495.1">
    <property type="nucleotide sequence ID" value="NZ_CP045798.1"/>
</dbReference>
<reference evidence="6 7" key="1">
    <citation type="journal article" date="2019" name="Front. Microbiol.">
        <title>Thermoanaerosceptrum fracticalcis gen. nov. sp. nov., a Novel Fumarate-Fermenting Microorganism From a Deep Fractured Carbonate Aquifer of the US Great Basin.</title>
        <authorList>
            <person name="Hamilton-Brehm S.D."/>
            <person name="Stewart L.E."/>
            <person name="Zavarin M."/>
            <person name="Caldwell M."/>
            <person name="Lawson P.A."/>
            <person name="Onstott T.C."/>
            <person name="Grzymski J."/>
            <person name="Neveux I."/>
            <person name="Lollar B.S."/>
            <person name="Russell C.E."/>
            <person name="Moser D.P."/>
        </authorList>
    </citation>
    <scope>NUCLEOTIDE SEQUENCE [LARGE SCALE GENOMIC DNA]</scope>
    <source>
        <strain evidence="6 7">DRI-13</strain>
    </source>
</reference>
<feature type="domain" description="Creatinase N-terminal" evidence="5">
    <location>
        <begin position="4"/>
        <end position="128"/>
    </location>
</feature>
<sequence length="356" mass="39518">MNKLSQLKNTLQAEGLDALLIAKPTNRRYLSGFTGTSGMLLITPEANLLLTDFRYKDQAAQQAPEFQIVIHSFPLVKTLQELVTKYEVKKLGLEKEFITIAVYQELHENLPGVDLVPVKDFCAELRYIKTPEEITYMKKAVEIADKAFLHIMDFIRVGLSEKEIALELEFFMRRLGSEKNAFDIIAASGVRSSLPHGIATNKTIAPGELVTLDFGAVYNGCHSDMTRTVVMGEPDARQREIYDLVLRAQEEVYKVIRPGMKAREADAVARDIISKAGYGENFGHGLGHGVGLEIHEGPRLAPSDETILEPGMVVSVEPGIYLSGWGGVRIEDLVVITPDGCEILTKSPKNIFLMKK</sequence>
<dbReference type="InterPro" id="IPR001714">
    <property type="entry name" value="Pept_M24_MAP"/>
</dbReference>
<dbReference type="InterPro" id="IPR050659">
    <property type="entry name" value="Peptidase_M24B"/>
</dbReference>
<evidence type="ECO:0000256" key="3">
    <source>
        <dbReference type="ARBA" id="ARBA00022801"/>
    </source>
</evidence>
<gene>
    <name evidence="6" type="ORF">BR63_03835</name>
</gene>
<dbReference type="PRINTS" id="PR00599">
    <property type="entry name" value="MAPEPTIDASE"/>
</dbReference>
<comment type="similarity">
    <text evidence="1">Belongs to the peptidase M24B family.</text>
</comment>
<evidence type="ECO:0000313" key="6">
    <source>
        <dbReference type="EMBL" id="QNB45522.1"/>
    </source>
</evidence>
<dbReference type="Pfam" id="PF00557">
    <property type="entry name" value="Peptidase_M24"/>
    <property type="match status" value="1"/>
</dbReference>
<dbReference type="InterPro" id="IPR029149">
    <property type="entry name" value="Creatin/AminoP/Spt16_N"/>
</dbReference>
<organism evidence="6 7">
    <name type="scientific">Thermanaerosceptrum fracticalcis</name>
    <dbReference type="NCBI Taxonomy" id="1712410"/>
    <lineage>
        <taxon>Bacteria</taxon>
        <taxon>Bacillati</taxon>
        <taxon>Bacillota</taxon>
        <taxon>Clostridia</taxon>
        <taxon>Eubacteriales</taxon>
        <taxon>Peptococcaceae</taxon>
        <taxon>Thermanaerosceptrum</taxon>
    </lineage>
</organism>
<dbReference type="PANTHER" id="PTHR46112">
    <property type="entry name" value="AMINOPEPTIDASE"/>
    <property type="match status" value="1"/>
</dbReference>
<dbReference type="SUPFAM" id="SSF55920">
    <property type="entry name" value="Creatinase/aminopeptidase"/>
    <property type="match status" value="1"/>
</dbReference>
<dbReference type="GO" id="GO:0004177">
    <property type="term" value="F:aminopeptidase activity"/>
    <property type="evidence" value="ECO:0007669"/>
    <property type="project" value="UniProtKB-ARBA"/>
</dbReference>
<protein>
    <submittedName>
        <fullName evidence="6">M24 family metallopeptidase</fullName>
    </submittedName>
</protein>
<feature type="domain" description="Peptidase M24" evidence="4">
    <location>
        <begin position="136"/>
        <end position="337"/>
    </location>
</feature>
<dbReference type="Gene3D" id="3.40.350.10">
    <property type="entry name" value="Creatinase/prolidase N-terminal domain"/>
    <property type="match status" value="1"/>
</dbReference>
<evidence type="ECO:0000259" key="4">
    <source>
        <dbReference type="Pfam" id="PF00557"/>
    </source>
</evidence>
<dbReference type="InterPro" id="IPR036005">
    <property type="entry name" value="Creatinase/aminopeptidase-like"/>
</dbReference>
<keyword evidence="3" id="KW-0378">Hydrolase</keyword>
<dbReference type="InterPro" id="IPR000587">
    <property type="entry name" value="Creatinase_N"/>
</dbReference>
<dbReference type="FunFam" id="3.90.230.10:FF:000014">
    <property type="entry name" value="Aminopeptidase P family protein"/>
    <property type="match status" value="1"/>
</dbReference>